<dbReference type="GO" id="GO:0005634">
    <property type="term" value="C:nucleus"/>
    <property type="evidence" value="ECO:0007669"/>
    <property type="project" value="UniProtKB-SubCell"/>
</dbReference>
<dbReference type="GO" id="GO:0008270">
    <property type="term" value="F:zinc ion binding"/>
    <property type="evidence" value="ECO:0007669"/>
    <property type="project" value="InterPro"/>
</dbReference>
<evidence type="ECO:0000256" key="2">
    <source>
        <dbReference type="ARBA" id="ARBA00023015"/>
    </source>
</evidence>
<dbReference type="PROSITE" id="PS50048">
    <property type="entry name" value="ZN2_CY6_FUNGAL_2"/>
    <property type="match status" value="1"/>
</dbReference>
<feature type="domain" description="Zn(2)-C6 fungal-type" evidence="6">
    <location>
        <begin position="21"/>
        <end position="54"/>
    </location>
</feature>
<keyword evidence="3" id="KW-0238">DNA-binding</keyword>
<dbReference type="InterPro" id="IPR001138">
    <property type="entry name" value="Zn2Cys6_DnaBD"/>
</dbReference>
<dbReference type="GO" id="GO:0000976">
    <property type="term" value="F:transcription cis-regulatory region binding"/>
    <property type="evidence" value="ECO:0007669"/>
    <property type="project" value="TreeGrafter"/>
</dbReference>
<dbReference type="SUPFAM" id="SSF57701">
    <property type="entry name" value="Zn2/Cys6 DNA-binding domain"/>
    <property type="match status" value="1"/>
</dbReference>
<comment type="subcellular location">
    <subcellularLocation>
        <location evidence="1">Nucleus</location>
    </subcellularLocation>
</comment>
<dbReference type="Gene3D" id="4.10.240.10">
    <property type="entry name" value="Zn(2)-C6 fungal-type DNA-binding domain"/>
    <property type="match status" value="1"/>
</dbReference>
<dbReference type="Pfam" id="PF00172">
    <property type="entry name" value="Zn_clus"/>
    <property type="match status" value="1"/>
</dbReference>
<organism evidence="7 8">
    <name type="scientific">Rhynchosporium agropyri</name>
    <dbReference type="NCBI Taxonomy" id="914238"/>
    <lineage>
        <taxon>Eukaryota</taxon>
        <taxon>Fungi</taxon>
        <taxon>Dikarya</taxon>
        <taxon>Ascomycota</taxon>
        <taxon>Pezizomycotina</taxon>
        <taxon>Leotiomycetes</taxon>
        <taxon>Helotiales</taxon>
        <taxon>Ploettnerulaceae</taxon>
        <taxon>Rhynchosporium</taxon>
    </lineage>
</organism>
<dbReference type="EMBL" id="FJUX01000003">
    <property type="protein sequence ID" value="CZS89821.1"/>
    <property type="molecule type" value="Genomic_DNA"/>
</dbReference>
<dbReference type="CDD" id="cd00067">
    <property type="entry name" value="GAL4"/>
    <property type="match status" value="1"/>
</dbReference>
<protein>
    <recommendedName>
        <fullName evidence="6">Zn(2)-C6 fungal-type domain-containing protein</fullName>
    </recommendedName>
</protein>
<evidence type="ECO:0000313" key="8">
    <source>
        <dbReference type="Proteomes" id="UP000178912"/>
    </source>
</evidence>
<keyword evidence="5" id="KW-0539">Nucleus</keyword>
<gene>
    <name evidence="7" type="ORF">RAG0_01069</name>
</gene>
<reference evidence="8" key="1">
    <citation type="submission" date="2016-03" db="EMBL/GenBank/DDBJ databases">
        <authorList>
            <person name="Guldener U."/>
        </authorList>
    </citation>
    <scope>NUCLEOTIDE SEQUENCE [LARGE SCALE GENOMIC DNA]</scope>
    <source>
        <strain evidence="8">04CH-RAC-A.6.1</strain>
    </source>
</reference>
<dbReference type="PANTHER" id="PTHR31845">
    <property type="entry name" value="FINGER DOMAIN PROTEIN, PUTATIVE-RELATED"/>
    <property type="match status" value="1"/>
</dbReference>
<dbReference type="OrthoDB" id="39175at2759"/>
<accession>A0A1E1JVS2</accession>
<proteinExistence type="predicted"/>
<dbReference type="InterPro" id="IPR051089">
    <property type="entry name" value="prtT"/>
</dbReference>
<name>A0A1E1JVS2_9HELO</name>
<dbReference type="PROSITE" id="PS00463">
    <property type="entry name" value="ZN2_CY6_FUNGAL_1"/>
    <property type="match status" value="1"/>
</dbReference>
<evidence type="ECO:0000256" key="3">
    <source>
        <dbReference type="ARBA" id="ARBA00023125"/>
    </source>
</evidence>
<keyword evidence="2" id="KW-0805">Transcription regulation</keyword>
<keyword evidence="4" id="KW-0804">Transcription</keyword>
<dbReference type="InterPro" id="IPR036864">
    <property type="entry name" value="Zn2-C6_fun-type_DNA-bd_sf"/>
</dbReference>
<evidence type="ECO:0000256" key="1">
    <source>
        <dbReference type="ARBA" id="ARBA00004123"/>
    </source>
</evidence>
<dbReference type="Proteomes" id="UP000178912">
    <property type="component" value="Unassembled WGS sequence"/>
</dbReference>
<evidence type="ECO:0000256" key="4">
    <source>
        <dbReference type="ARBA" id="ARBA00023163"/>
    </source>
</evidence>
<evidence type="ECO:0000313" key="7">
    <source>
        <dbReference type="EMBL" id="CZS89821.1"/>
    </source>
</evidence>
<dbReference type="PANTHER" id="PTHR31845:SF17">
    <property type="entry name" value="ZN(II)2CYS6 TRANSCRIPTION FACTOR (EUROFUNG)"/>
    <property type="match status" value="1"/>
</dbReference>
<dbReference type="GO" id="GO:0000981">
    <property type="term" value="F:DNA-binding transcription factor activity, RNA polymerase II-specific"/>
    <property type="evidence" value="ECO:0007669"/>
    <property type="project" value="InterPro"/>
</dbReference>
<evidence type="ECO:0000256" key="5">
    <source>
        <dbReference type="ARBA" id="ARBA00023242"/>
    </source>
</evidence>
<dbReference type="AlphaFoldDB" id="A0A1E1JVS2"/>
<keyword evidence="8" id="KW-1185">Reference proteome</keyword>
<sequence length="688" mass="74562">MSSSGSRNGNVTTIGPKPTKACVNCRRQKMKCEVDPGRTSSCKRCRLSQIPCIFKPRANAAAIPQEILPILRPPYDDLDASEPKLDPRTVLNRLNAIEALLGISSSSQPVLDDDVSLHSPDTESAFAGVWAAALHLKLTTRPPQSSRIWSRAVIEHLWLSFHKTMPGLHFLSKKKTSSTPTPLLLAAILYVSALHSPSPDFAALAPGFFVATCCAISELAVPIQAAPRVDQPDNNCDAPKISTEQKAFQNVLGLILAGLISEAFIETTGLWIAMGYRLTLDHCPVHIDEESYEWRGLFSGLQIIDLEHASLHMSCPILPKEAPLPSLRQLQSAANSKDPFFSLTQMMHIGLSHFVGRGLPTIWSFISSGQVDSTIKPPPAFTEADGKVIKDWARQLDDWLVLWNKSNDADLDAVMVFRQYSLHRIFILSIYHTARGFDLFANNVASIERHELLISARATLKLQNEDKGIWSNWDLMITWAALLVLQGIEGGVGEPEDFVLIQAHLNMLQYTHQPSPSLRHRLASRLESSLQNMHTPRPAPDVEAMVDITSTSSNLPNNSTAKNFDNDGNSWAIFDHRSMEFASQNLNMGGILDGNGTANGGSMGIGMGNGIGAGNAGGNGGSHGMQIYDGGISGVGVGGQVAMEYTGEWGMGGSGGGGEPYSDAWQNTLFRLFGNVEEMPGGSGHGLV</sequence>
<dbReference type="SMART" id="SM00066">
    <property type="entry name" value="GAL4"/>
    <property type="match status" value="1"/>
</dbReference>
<evidence type="ECO:0000259" key="6">
    <source>
        <dbReference type="PROSITE" id="PS50048"/>
    </source>
</evidence>